<dbReference type="GeneID" id="28828898"/>
<dbReference type="KEGG" id="psco:LY89DRAFT_727603"/>
<proteinExistence type="predicted"/>
<dbReference type="RefSeq" id="XP_018078937.1">
    <property type="nucleotide sequence ID" value="XM_018219172.1"/>
</dbReference>
<name>A0A194XXM5_MOLSC</name>
<dbReference type="OrthoDB" id="420564at2759"/>
<reference evidence="1 2" key="1">
    <citation type="submission" date="2015-10" db="EMBL/GenBank/DDBJ databases">
        <title>Full genome of DAOMC 229536 Phialocephala scopiformis, a fungal endophyte of spruce producing the potent anti-insectan compound rugulosin.</title>
        <authorList>
            <consortium name="DOE Joint Genome Institute"/>
            <person name="Walker A.K."/>
            <person name="Frasz S.L."/>
            <person name="Seifert K.A."/>
            <person name="Miller J.D."/>
            <person name="Mondo S.J."/>
            <person name="Labutti K."/>
            <person name="Lipzen A."/>
            <person name="Dockter R."/>
            <person name="Kennedy M."/>
            <person name="Grigoriev I.V."/>
            <person name="Spatafora J.W."/>
        </authorList>
    </citation>
    <scope>NUCLEOTIDE SEQUENCE [LARGE SCALE GENOMIC DNA]</scope>
    <source>
        <strain evidence="1 2">CBS 120377</strain>
    </source>
</reference>
<organism evidence="1 2">
    <name type="scientific">Mollisia scopiformis</name>
    <name type="common">Conifer needle endophyte fungus</name>
    <name type="synonym">Phialocephala scopiformis</name>
    <dbReference type="NCBI Taxonomy" id="149040"/>
    <lineage>
        <taxon>Eukaryota</taxon>
        <taxon>Fungi</taxon>
        <taxon>Dikarya</taxon>
        <taxon>Ascomycota</taxon>
        <taxon>Pezizomycotina</taxon>
        <taxon>Leotiomycetes</taxon>
        <taxon>Helotiales</taxon>
        <taxon>Mollisiaceae</taxon>
        <taxon>Mollisia</taxon>
    </lineage>
</organism>
<sequence>MSSSTIRDKEELKSGTGAHFAAILRPLGSSSGSDTHLSLVKKECLASWSWKDDMNPTIYVPGSPAIWGSPNSRSPPQNIVTRSPPFYAVFKSLRVRQGLDFDFSSLSIVSNRNSMTKILHYALGYGRDTWRIDIDVLGETVMFSRWGLDNTKGLRDWSSGKEVEKGCTYLPHGVNTTSHHRLHHYSIGEVDFHMYHEADAYTGGPPATRTEDLVLTIEPAPSIFRPFDASLGVPSFQVVQNLAKQDVKVEVRGSIVKDAKVIEIIPQLDGASLDLAHRMPKQWLTNCKRCYVGIHNHHGQVEHVDIYPMPPLYESWEKLHQDELRIFVDTLKQIKQAVLHRTGKRPGSGGKFALIGHCFGDEGEKKQLWLYDRMGDGVRLPAGVEEKLKIAVLYSR</sequence>
<evidence type="ECO:0000313" key="1">
    <source>
        <dbReference type="EMBL" id="KUJ24582.1"/>
    </source>
</evidence>
<dbReference type="AlphaFoldDB" id="A0A194XXM5"/>
<dbReference type="Proteomes" id="UP000070700">
    <property type="component" value="Unassembled WGS sequence"/>
</dbReference>
<protein>
    <submittedName>
        <fullName evidence="1">Uncharacterized protein</fullName>
    </submittedName>
</protein>
<dbReference type="PANTHER" id="PTHR35179:SF2">
    <property type="entry name" value="START DOMAIN-CONTAINING PROTEIN"/>
    <property type="match status" value="1"/>
</dbReference>
<dbReference type="EMBL" id="KQ947404">
    <property type="protein sequence ID" value="KUJ24582.1"/>
    <property type="molecule type" value="Genomic_DNA"/>
</dbReference>
<gene>
    <name evidence="1" type="ORF">LY89DRAFT_727603</name>
</gene>
<dbReference type="PANTHER" id="PTHR35179">
    <property type="entry name" value="PROTEIN CBG02620"/>
    <property type="match status" value="1"/>
</dbReference>
<accession>A0A194XXM5</accession>
<dbReference type="InParanoid" id="A0A194XXM5"/>
<keyword evidence="2" id="KW-1185">Reference proteome</keyword>
<evidence type="ECO:0000313" key="2">
    <source>
        <dbReference type="Proteomes" id="UP000070700"/>
    </source>
</evidence>